<sequence>MQHAIVKVSEHTCVYRGFSVTKLPRKTLQPVTRYHVRQGDQSYGKFDAQALATGYIDQLYIEKETMA</sequence>
<evidence type="ECO:0000313" key="1">
    <source>
        <dbReference type="EMBL" id="QXT42980.1"/>
    </source>
</evidence>
<dbReference type="AlphaFoldDB" id="A0AAE7SQT6"/>
<protein>
    <recommendedName>
        <fullName evidence="3">Phage protein</fullName>
    </recommendedName>
</protein>
<dbReference type="RefSeq" id="WP_065685864.1">
    <property type="nucleotide sequence ID" value="NZ_CP023956.1"/>
</dbReference>
<name>A0AAE7SQT6_SERFO</name>
<gene>
    <name evidence="1" type="ORF">G9399_15540</name>
</gene>
<proteinExistence type="predicted"/>
<dbReference type="EMBL" id="CP054160">
    <property type="protein sequence ID" value="QXT42980.1"/>
    <property type="molecule type" value="Genomic_DNA"/>
</dbReference>
<evidence type="ECO:0008006" key="3">
    <source>
        <dbReference type="Google" id="ProtNLM"/>
    </source>
</evidence>
<evidence type="ECO:0000313" key="2">
    <source>
        <dbReference type="Proteomes" id="UP000503464"/>
    </source>
</evidence>
<reference evidence="2" key="1">
    <citation type="submission" date="2020-03" db="EMBL/GenBank/DDBJ databases">
        <title>Genome sequences of seven Enterobacteriaceae strains isolated from Canadian wastewater treatment facilities.</title>
        <authorList>
            <person name="Huang H."/>
            <person name="Chmara J.T."/>
            <person name="Duceppe M.-O."/>
        </authorList>
    </citation>
    <scope>NUCLEOTIDE SEQUENCE [LARGE SCALE GENOMIC DNA]</scope>
    <source>
        <strain evidence="2">Biosolid 3</strain>
    </source>
</reference>
<organism evidence="1 2">
    <name type="scientific">Serratia fonticola</name>
    <dbReference type="NCBI Taxonomy" id="47917"/>
    <lineage>
        <taxon>Bacteria</taxon>
        <taxon>Pseudomonadati</taxon>
        <taxon>Pseudomonadota</taxon>
        <taxon>Gammaproteobacteria</taxon>
        <taxon>Enterobacterales</taxon>
        <taxon>Yersiniaceae</taxon>
        <taxon>Serratia</taxon>
    </lineage>
</organism>
<accession>A0AAE7SQT6</accession>
<dbReference type="Proteomes" id="UP000503464">
    <property type="component" value="Chromosome"/>
</dbReference>